<keyword evidence="1" id="KW-1133">Transmembrane helix</keyword>
<dbReference type="InterPro" id="IPR007136">
    <property type="entry name" value="DUF347"/>
</dbReference>
<dbReference type="Pfam" id="PF03988">
    <property type="entry name" value="DUF347"/>
    <property type="match status" value="4"/>
</dbReference>
<evidence type="ECO:0000313" key="3">
    <source>
        <dbReference type="EMBL" id="CAB4872744.1"/>
    </source>
</evidence>
<feature type="transmembrane region" description="Helical" evidence="1">
    <location>
        <begin position="68"/>
        <end position="88"/>
    </location>
</feature>
<feature type="transmembrane region" description="Helical" evidence="1">
    <location>
        <begin position="137"/>
        <end position="157"/>
    </location>
</feature>
<keyword evidence="1" id="KW-0812">Transmembrane</keyword>
<evidence type="ECO:0000256" key="1">
    <source>
        <dbReference type="SAM" id="Phobius"/>
    </source>
</evidence>
<dbReference type="EMBL" id="CAEZVJ010000145">
    <property type="protein sequence ID" value="CAB4635783.1"/>
    <property type="molecule type" value="Genomic_DNA"/>
</dbReference>
<reference evidence="3" key="1">
    <citation type="submission" date="2020-05" db="EMBL/GenBank/DDBJ databases">
        <authorList>
            <person name="Chiriac C."/>
            <person name="Salcher M."/>
            <person name="Ghai R."/>
            <person name="Kavagutti S V."/>
        </authorList>
    </citation>
    <scope>NUCLEOTIDE SEQUENCE</scope>
</reference>
<evidence type="ECO:0000313" key="2">
    <source>
        <dbReference type="EMBL" id="CAB4635783.1"/>
    </source>
</evidence>
<feature type="transmembrane region" description="Helical" evidence="1">
    <location>
        <begin position="163"/>
        <end position="182"/>
    </location>
</feature>
<feature type="transmembrane region" description="Helical" evidence="1">
    <location>
        <begin position="40"/>
        <end position="61"/>
    </location>
</feature>
<feature type="transmembrane region" description="Helical" evidence="1">
    <location>
        <begin position="189"/>
        <end position="207"/>
    </location>
</feature>
<organism evidence="3">
    <name type="scientific">freshwater metagenome</name>
    <dbReference type="NCBI Taxonomy" id="449393"/>
    <lineage>
        <taxon>unclassified sequences</taxon>
        <taxon>metagenomes</taxon>
        <taxon>ecological metagenomes</taxon>
    </lineage>
</organism>
<keyword evidence="1" id="KW-0472">Membrane</keyword>
<sequence>MSAPKELLAKVPAITAFFWIIKVLATTVGETFADFLNESLGLGLTGTSVVMGFALLVALIWQFATKKYVPIVYWLAIVLISVAGTLITDTMTDTYGIPLIVSSIIFATLLALTFTIWFVREKTLAMKSIVTRARESFYWLAILFTFALGTAVGDYLAETLGLGYGWSVVVYGIAIVVVALMWRSQLLTGVTAFWIAYVLTRPLGASIGDFLSQAPADGGLGWGPETTSYVFLGAIVATVAYLSITKRDILKV</sequence>
<accession>A0A6J7DW30</accession>
<dbReference type="AlphaFoldDB" id="A0A6J7DW30"/>
<feature type="transmembrane region" description="Helical" evidence="1">
    <location>
        <begin position="227"/>
        <end position="244"/>
    </location>
</feature>
<gene>
    <name evidence="2" type="ORF">UFOPK1961_01055</name>
    <name evidence="3" type="ORF">UFOPK3364_00839</name>
</gene>
<feature type="transmembrane region" description="Helical" evidence="1">
    <location>
        <begin position="94"/>
        <end position="117"/>
    </location>
</feature>
<name>A0A6J7DW30_9ZZZZ</name>
<protein>
    <submittedName>
        <fullName evidence="3">Unannotated protein</fullName>
    </submittedName>
</protein>
<feature type="transmembrane region" description="Helical" evidence="1">
    <location>
        <begin position="7"/>
        <end position="28"/>
    </location>
</feature>
<proteinExistence type="predicted"/>
<dbReference type="EMBL" id="CAFBLO010000085">
    <property type="protein sequence ID" value="CAB4872744.1"/>
    <property type="molecule type" value="Genomic_DNA"/>
</dbReference>